<dbReference type="Pfam" id="PF00356">
    <property type="entry name" value="LacI"/>
    <property type="match status" value="1"/>
</dbReference>
<dbReference type="KEGG" id="pmet:G4Y79_07060"/>
<keyword evidence="1" id="KW-0805">Transcription regulation</keyword>
<keyword evidence="3" id="KW-0804">Transcription</keyword>
<evidence type="ECO:0000256" key="3">
    <source>
        <dbReference type="ARBA" id="ARBA00023163"/>
    </source>
</evidence>
<dbReference type="PANTHER" id="PTHR30146">
    <property type="entry name" value="LACI-RELATED TRANSCRIPTIONAL REPRESSOR"/>
    <property type="match status" value="1"/>
</dbReference>
<dbReference type="Proteomes" id="UP000594468">
    <property type="component" value="Chromosome"/>
</dbReference>
<dbReference type="InterPro" id="IPR000843">
    <property type="entry name" value="HTH_LacI"/>
</dbReference>
<dbReference type="Gene3D" id="1.10.260.40">
    <property type="entry name" value="lambda repressor-like DNA-binding domains"/>
    <property type="match status" value="1"/>
</dbReference>
<dbReference type="PANTHER" id="PTHR30146:SF109">
    <property type="entry name" value="HTH-TYPE TRANSCRIPTIONAL REGULATOR GALS"/>
    <property type="match status" value="1"/>
</dbReference>
<gene>
    <name evidence="5" type="ORF">G4Y79_07060</name>
</gene>
<dbReference type="SMART" id="SM00354">
    <property type="entry name" value="HTH_LACI"/>
    <property type="match status" value="1"/>
</dbReference>
<keyword evidence="6" id="KW-1185">Reference proteome</keyword>
<dbReference type="Gene3D" id="3.40.50.2300">
    <property type="match status" value="2"/>
</dbReference>
<protein>
    <submittedName>
        <fullName evidence="5">LacI family DNA-binding transcriptional regulator</fullName>
    </submittedName>
</protein>
<feature type="domain" description="HTH lacI-type" evidence="4">
    <location>
        <begin position="1"/>
        <end position="56"/>
    </location>
</feature>
<dbReference type="RefSeq" id="WP_195172190.1">
    <property type="nucleotide sequence ID" value="NZ_CP062983.1"/>
</dbReference>
<dbReference type="PROSITE" id="PS00356">
    <property type="entry name" value="HTH_LACI_1"/>
    <property type="match status" value="1"/>
</dbReference>
<evidence type="ECO:0000313" key="5">
    <source>
        <dbReference type="EMBL" id="QPC84126.1"/>
    </source>
</evidence>
<dbReference type="PROSITE" id="PS50932">
    <property type="entry name" value="HTH_LACI_2"/>
    <property type="match status" value="1"/>
</dbReference>
<dbReference type="EMBL" id="CP062983">
    <property type="protein sequence ID" value="QPC84126.1"/>
    <property type="molecule type" value="Genomic_DNA"/>
</dbReference>
<dbReference type="Pfam" id="PF13377">
    <property type="entry name" value="Peripla_BP_3"/>
    <property type="match status" value="1"/>
</dbReference>
<evidence type="ECO:0000259" key="4">
    <source>
        <dbReference type="PROSITE" id="PS50932"/>
    </source>
</evidence>
<name>A0A7S8EBY0_9CHLR</name>
<dbReference type="SUPFAM" id="SSF47413">
    <property type="entry name" value="lambda repressor-like DNA-binding domains"/>
    <property type="match status" value="1"/>
</dbReference>
<proteinExistence type="predicted"/>
<accession>A0A7S8EBY0</accession>
<evidence type="ECO:0000256" key="1">
    <source>
        <dbReference type="ARBA" id="ARBA00023015"/>
    </source>
</evidence>
<evidence type="ECO:0000313" key="6">
    <source>
        <dbReference type="Proteomes" id="UP000594468"/>
    </source>
</evidence>
<organism evidence="5 6">
    <name type="scientific">Phototrophicus methaneseepsis</name>
    <dbReference type="NCBI Taxonomy" id="2710758"/>
    <lineage>
        <taxon>Bacteria</taxon>
        <taxon>Bacillati</taxon>
        <taxon>Chloroflexota</taxon>
        <taxon>Candidatus Thermofontia</taxon>
        <taxon>Phototrophicales</taxon>
        <taxon>Phototrophicaceae</taxon>
        <taxon>Phototrophicus</taxon>
    </lineage>
</organism>
<dbReference type="CDD" id="cd06267">
    <property type="entry name" value="PBP1_LacI_sugar_binding-like"/>
    <property type="match status" value="1"/>
</dbReference>
<dbReference type="AlphaFoldDB" id="A0A7S8EBY0"/>
<dbReference type="InterPro" id="IPR046335">
    <property type="entry name" value="LacI/GalR-like_sensor"/>
</dbReference>
<dbReference type="GO" id="GO:0000976">
    <property type="term" value="F:transcription cis-regulatory region binding"/>
    <property type="evidence" value="ECO:0007669"/>
    <property type="project" value="TreeGrafter"/>
</dbReference>
<dbReference type="GO" id="GO:0003700">
    <property type="term" value="F:DNA-binding transcription factor activity"/>
    <property type="evidence" value="ECO:0007669"/>
    <property type="project" value="TreeGrafter"/>
</dbReference>
<evidence type="ECO:0000256" key="2">
    <source>
        <dbReference type="ARBA" id="ARBA00023125"/>
    </source>
</evidence>
<dbReference type="SUPFAM" id="SSF53822">
    <property type="entry name" value="Periplasmic binding protein-like I"/>
    <property type="match status" value="1"/>
</dbReference>
<reference evidence="5 6" key="1">
    <citation type="submission" date="2020-02" db="EMBL/GenBank/DDBJ databases">
        <authorList>
            <person name="Zheng R.K."/>
            <person name="Sun C.M."/>
        </authorList>
    </citation>
    <scope>NUCLEOTIDE SEQUENCE [LARGE SCALE GENOMIC DNA]</scope>
    <source>
        <strain evidence="6">rifampicinis</strain>
    </source>
</reference>
<dbReference type="InterPro" id="IPR010982">
    <property type="entry name" value="Lambda_DNA-bd_dom_sf"/>
</dbReference>
<keyword evidence="2 5" id="KW-0238">DNA-binding</keyword>
<dbReference type="InterPro" id="IPR028082">
    <property type="entry name" value="Peripla_BP_I"/>
</dbReference>
<sequence length="337" mass="37899">MNDVAKLAGVSQPTVSRVLNSDSISVHISDETKERVMDAVKTLGYRTNVMARGLRTQRSQLIAIMIADISNGFYHLIVRAVQDVAREHNYEVLISNSDHVYENEKHFCEVVLDRGVDGVIMVPIHLISYDDLDPYLSQTDIPFVVLGQHVDHPEVDKIFVDDEKAIYEATLWLIHKGGHQNIGYVGVPDFQPAGPRRFRGYRRALEESGLPFNPAWCYSEGDFTREGGAKAIKRLHETGTMPEALIVLNDLMAIGAILALQELGYNVPEDVAVIGFDDIPEATIVRPKLTTIAQNPREIGTNLANALFQRIEHPRTTRRNIESSYKLIERDSTRRKT</sequence>
<dbReference type="CDD" id="cd01392">
    <property type="entry name" value="HTH_LacI"/>
    <property type="match status" value="1"/>
</dbReference>